<evidence type="ECO:0000256" key="1">
    <source>
        <dbReference type="ARBA" id="ARBA00023186"/>
    </source>
</evidence>
<evidence type="ECO:0000256" key="2">
    <source>
        <dbReference type="SAM" id="MobiDB-lite"/>
    </source>
</evidence>
<dbReference type="InterPro" id="IPR039773">
    <property type="entry name" value="BAG_chaperone_regulator"/>
</dbReference>
<dbReference type="InterPro" id="IPR036533">
    <property type="entry name" value="BAG_dom_sf"/>
</dbReference>
<protein>
    <recommendedName>
        <fullName evidence="3">BAG domain-containing protein</fullName>
    </recommendedName>
</protein>
<evidence type="ECO:0000313" key="5">
    <source>
        <dbReference type="Proteomes" id="UP000734854"/>
    </source>
</evidence>
<gene>
    <name evidence="4" type="ORF">ZIOFF_003661</name>
</gene>
<evidence type="ECO:0000259" key="3">
    <source>
        <dbReference type="Pfam" id="PF02179"/>
    </source>
</evidence>
<dbReference type="GO" id="GO:0051087">
    <property type="term" value="F:protein-folding chaperone binding"/>
    <property type="evidence" value="ECO:0007669"/>
    <property type="project" value="InterPro"/>
</dbReference>
<feature type="domain" description="BAG" evidence="3">
    <location>
        <begin position="154"/>
        <end position="229"/>
    </location>
</feature>
<dbReference type="PANTHER" id="PTHR12329:SF11">
    <property type="entry name" value="BAG FAMILY MOLECULAR CHAPERONE REGULATOR 1"/>
    <property type="match status" value="1"/>
</dbReference>
<feature type="compositionally biased region" description="Polar residues" evidence="2">
    <location>
        <begin position="254"/>
        <end position="264"/>
    </location>
</feature>
<proteinExistence type="predicted"/>
<accession>A0A8J5HYU1</accession>
<organism evidence="4 5">
    <name type="scientific">Zingiber officinale</name>
    <name type="common">Ginger</name>
    <name type="synonym">Amomum zingiber</name>
    <dbReference type="NCBI Taxonomy" id="94328"/>
    <lineage>
        <taxon>Eukaryota</taxon>
        <taxon>Viridiplantae</taxon>
        <taxon>Streptophyta</taxon>
        <taxon>Embryophyta</taxon>
        <taxon>Tracheophyta</taxon>
        <taxon>Spermatophyta</taxon>
        <taxon>Magnoliopsida</taxon>
        <taxon>Liliopsida</taxon>
        <taxon>Zingiberales</taxon>
        <taxon>Zingiberaceae</taxon>
        <taxon>Zingiber</taxon>
    </lineage>
</organism>
<dbReference type="AlphaFoldDB" id="A0A8J5HYU1"/>
<dbReference type="GO" id="GO:0005737">
    <property type="term" value="C:cytoplasm"/>
    <property type="evidence" value="ECO:0007669"/>
    <property type="project" value="TreeGrafter"/>
</dbReference>
<keyword evidence="5" id="KW-1185">Reference proteome</keyword>
<dbReference type="InterPro" id="IPR003103">
    <property type="entry name" value="BAG_domain"/>
</dbReference>
<sequence length="325" mass="36903">MRTRTNGRMAQTVAASSPVKEEKVEVEKWEVRPGGMLVQMRNAYGDAVGTPVPSIRVKVKFCATYHEINISAQATFVNSATGEMKKVLSAKTGLHPLDMKLMYKKKERASVTFLDTVGVKDGSNILLLEDPMAKAKRLLEMRKTDKIDKAAKSVSAIRHEVDRLASKVTALEEIANKGERIVVNDVSNLIDCLMNELIKMEAIDADGDVNQQKSLQIKRVQKYVEMLDLIKIHNVRLNKEKPLSPPRTLHPSHQRPTQPVQEQQPFLHSIQPQYQQQMQQSCNPFLQQNHQQQHPARSHSEFWEPFDLLTPSPSTAHASFHWELF</sequence>
<keyword evidence="1" id="KW-0143">Chaperone</keyword>
<evidence type="ECO:0000313" key="4">
    <source>
        <dbReference type="EMBL" id="KAG6538537.1"/>
    </source>
</evidence>
<dbReference type="Proteomes" id="UP000734854">
    <property type="component" value="Unassembled WGS sequence"/>
</dbReference>
<dbReference type="Pfam" id="PF02179">
    <property type="entry name" value="BAG"/>
    <property type="match status" value="1"/>
</dbReference>
<dbReference type="SUPFAM" id="SSF63491">
    <property type="entry name" value="BAG domain"/>
    <property type="match status" value="1"/>
</dbReference>
<dbReference type="PANTHER" id="PTHR12329">
    <property type="entry name" value="BCL2-ASSOCIATED ATHANOGENE"/>
    <property type="match status" value="1"/>
</dbReference>
<dbReference type="GO" id="GO:0000774">
    <property type="term" value="F:adenyl-nucleotide exchange factor activity"/>
    <property type="evidence" value="ECO:0007669"/>
    <property type="project" value="TreeGrafter"/>
</dbReference>
<dbReference type="EMBL" id="JACMSC010000001">
    <property type="protein sequence ID" value="KAG6538537.1"/>
    <property type="molecule type" value="Genomic_DNA"/>
</dbReference>
<feature type="region of interest" description="Disordered" evidence="2">
    <location>
        <begin position="240"/>
        <end position="264"/>
    </location>
</feature>
<dbReference type="GO" id="GO:0050821">
    <property type="term" value="P:protein stabilization"/>
    <property type="evidence" value="ECO:0007669"/>
    <property type="project" value="TreeGrafter"/>
</dbReference>
<dbReference type="SUPFAM" id="SSF54236">
    <property type="entry name" value="Ubiquitin-like"/>
    <property type="match status" value="1"/>
</dbReference>
<dbReference type="Gene3D" id="1.20.58.120">
    <property type="entry name" value="BAG domain"/>
    <property type="match status" value="1"/>
</dbReference>
<name>A0A8J5HYU1_ZINOF</name>
<dbReference type="Gene3D" id="3.10.20.90">
    <property type="entry name" value="Phosphatidylinositol 3-kinase Catalytic Subunit, Chain A, domain 1"/>
    <property type="match status" value="1"/>
</dbReference>
<dbReference type="InterPro" id="IPR029071">
    <property type="entry name" value="Ubiquitin-like_domsf"/>
</dbReference>
<reference evidence="4 5" key="1">
    <citation type="submission" date="2020-08" db="EMBL/GenBank/DDBJ databases">
        <title>Plant Genome Project.</title>
        <authorList>
            <person name="Zhang R.-G."/>
        </authorList>
    </citation>
    <scope>NUCLEOTIDE SEQUENCE [LARGE SCALE GENOMIC DNA]</scope>
    <source>
        <tissue evidence="4">Rhizome</tissue>
    </source>
</reference>
<comment type="caution">
    <text evidence="4">The sequence shown here is derived from an EMBL/GenBank/DDBJ whole genome shotgun (WGS) entry which is preliminary data.</text>
</comment>